<dbReference type="OrthoDB" id="9800213at2"/>
<evidence type="ECO:0000313" key="4">
    <source>
        <dbReference type="Proteomes" id="UP000182835"/>
    </source>
</evidence>
<dbReference type="Proteomes" id="UP000182835">
    <property type="component" value="Unassembled WGS sequence"/>
</dbReference>
<dbReference type="InterPro" id="IPR051044">
    <property type="entry name" value="MAG_DAG_Lipase"/>
</dbReference>
<dbReference type="EMBL" id="JXKG01000026">
    <property type="protein sequence ID" value="OJG14057.1"/>
    <property type="molecule type" value="Genomic_DNA"/>
</dbReference>
<name>A0A1L8R2W1_9ENTE</name>
<dbReference type="Gene3D" id="3.40.50.1820">
    <property type="entry name" value="alpha/beta hydrolase"/>
    <property type="match status" value="1"/>
</dbReference>
<dbReference type="PANTHER" id="PTHR11614">
    <property type="entry name" value="PHOSPHOLIPASE-RELATED"/>
    <property type="match status" value="1"/>
</dbReference>
<evidence type="ECO:0000256" key="1">
    <source>
        <dbReference type="PIRSR" id="PIRSR017388-1"/>
    </source>
</evidence>
<evidence type="ECO:0000259" key="2">
    <source>
        <dbReference type="Pfam" id="PF12146"/>
    </source>
</evidence>
<dbReference type="AlphaFoldDB" id="A0A1L8R2W1"/>
<feature type="active site" description="Charge relay system" evidence="1">
    <location>
        <position position="193"/>
    </location>
</feature>
<dbReference type="GO" id="GO:0052689">
    <property type="term" value="F:carboxylic ester hydrolase activity"/>
    <property type="evidence" value="ECO:0007669"/>
    <property type="project" value="InterPro"/>
</dbReference>
<dbReference type="SUPFAM" id="SSF53474">
    <property type="entry name" value="alpha/beta-Hydrolases"/>
    <property type="match status" value="1"/>
</dbReference>
<feature type="active site" description="Nucleophile" evidence="1">
    <location>
        <position position="93"/>
    </location>
</feature>
<dbReference type="STRING" id="317010.RU96_GL001414"/>
<proteinExistence type="predicted"/>
<feature type="active site" description="Charge relay system" evidence="1">
    <location>
        <position position="223"/>
    </location>
</feature>
<dbReference type="RefSeq" id="WP_071865627.1">
    <property type="nucleotide sequence ID" value="NZ_JBHLVQ010000001.1"/>
</dbReference>
<protein>
    <recommendedName>
        <fullName evidence="2">Serine aminopeptidase S33 domain-containing protein</fullName>
    </recommendedName>
</protein>
<evidence type="ECO:0000313" key="3">
    <source>
        <dbReference type="EMBL" id="OJG14057.1"/>
    </source>
</evidence>
<dbReference type="Pfam" id="PF12146">
    <property type="entry name" value="Hydrolase_4"/>
    <property type="match status" value="1"/>
</dbReference>
<reference evidence="3 4" key="1">
    <citation type="submission" date="2014-12" db="EMBL/GenBank/DDBJ databases">
        <title>Draft genome sequences of 29 type strains of Enterococci.</title>
        <authorList>
            <person name="Zhong Z."/>
            <person name="Sun Z."/>
            <person name="Liu W."/>
            <person name="Zhang W."/>
            <person name="Zhang H."/>
        </authorList>
    </citation>
    <scope>NUCLEOTIDE SEQUENCE [LARGE SCALE GENOMIC DNA]</scope>
    <source>
        <strain evidence="3 4">DSM 21207</strain>
    </source>
</reference>
<dbReference type="PIRSF" id="PIRSF017388">
    <property type="entry name" value="Esterase_lipase"/>
    <property type="match status" value="1"/>
</dbReference>
<accession>A0A1L8R2W1</accession>
<sequence>MEKKPTSFFTAQGKTAVLLFHAYSGSPNDVRMLSRALEKENYTVYAPLFSGHGTVEPKEILATDFKQWEEDAENAFKFLVQKGYQKIAVFGLSMGGIFAMNLLTKGYPQIIGGGAFCSPLFKTKNNVPENFLLYASQVYERQKIIGDIKAEKLRELKPLVIKQLEKIELFGEKVSQNLAAVKVPIYLAQGGSDEMIDAKTVFKTAAALSQVDVTLAWYAKSGHVITVDSVHQQFEKDVSHFLKKVE</sequence>
<dbReference type="InterPro" id="IPR022742">
    <property type="entry name" value="Hydrolase_4"/>
</dbReference>
<dbReference type="InterPro" id="IPR029058">
    <property type="entry name" value="AB_hydrolase_fold"/>
</dbReference>
<comment type="caution">
    <text evidence="3">The sequence shown here is derived from an EMBL/GenBank/DDBJ whole genome shotgun (WGS) entry which is preliminary data.</text>
</comment>
<feature type="domain" description="Serine aminopeptidase S33" evidence="2">
    <location>
        <begin position="14"/>
        <end position="228"/>
    </location>
</feature>
<gene>
    <name evidence="3" type="ORF">RU96_GL001414</name>
</gene>
<dbReference type="InterPro" id="IPR012354">
    <property type="entry name" value="Esterase_lipase"/>
</dbReference>
<organism evidence="3 4">
    <name type="scientific">Enterococcus canintestini</name>
    <dbReference type="NCBI Taxonomy" id="317010"/>
    <lineage>
        <taxon>Bacteria</taxon>
        <taxon>Bacillati</taxon>
        <taxon>Bacillota</taxon>
        <taxon>Bacilli</taxon>
        <taxon>Lactobacillales</taxon>
        <taxon>Enterococcaceae</taxon>
        <taxon>Enterococcus</taxon>
    </lineage>
</organism>